<dbReference type="eggNOG" id="KOG1906">
    <property type="taxonomic scope" value="Eukaryota"/>
</dbReference>
<gene>
    <name evidence="2" type="ORF">ACLA_033650</name>
</gene>
<feature type="region of interest" description="Disordered" evidence="1">
    <location>
        <begin position="70"/>
        <end position="126"/>
    </location>
</feature>
<reference evidence="2 3" key="1">
    <citation type="journal article" date="2008" name="PLoS Genet.">
        <title>Genomic islands in the pathogenic filamentous fungus Aspergillus fumigatus.</title>
        <authorList>
            <person name="Fedorova N.D."/>
            <person name="Khaldi N."/>
            <person name="Joardar V.S."/>
            <person name="Maiti R."/>
            <person name="Amedeo P."/>
            <person name="Anderson M.J."/>
            <person name="Crabtree J."/>
            <person name="Silva J.C."/>
            <person name="Badger J.H."/>
            <person name="Albarraq A."/>
            <person name="Angiuoli S."/>
            <person name="Bussey H."/>
            <person name="Bowyer P."/>
            <person name="Cotty P.J."/>
            <person name="Dyer P.S."/>
            <person name="Egan A."/>
            <person name="Galens K."/>
            <person name="Fraser-Liggett C.M."/>
            <person name="Haas B.J."/>
            <person name="Inman J.M."/>
            <person name="Kent R."/>
            <person name="Lemieux S."/>
            <person name="Malavazi I."/>
            <person name="Orvis J."/>
            <person name="Roemer T."/>
            <person name="Ronning C.M."/>
            <person name="Sundaram J.P."/>
            <person name="Sutton G."/>
            <person name="Turner G."/>
            <person name="Venter J.C."/>
            <person name="White O.R."/>
            <person name="Whitty B.R."/>
            <person name="Youngman P."/>
            <person name="Wolfe K.H."/>
            <person name="Goldman G.H."/>
            <person name="Wortman J.R."/>
            <person name="Jiang B."/>
            <person name="Denning D.W."/>
            <person name="Nierman W.C."/>
        </authorList>
    </citation>
    <scope>NUCLEOTIDE SEQUENCE [LARGE SCALE GENOMIC DNA]</scope>
    <source>
        <strain evidence="3">ATCC 1007 / CBS 513.65 / DSM 816 / NCTC 3887 / NRRL 1</strain>
    </source>
</reference>
<feature type="compositionally biased region" description="Basic and acidic residues" evidence="1">
    <location>
        <begin position="78"/>
        <end position="87"/>
    </location>
</feature>
<dbReference type="EMBL" id="DS027056">
    <property type="protein sequence ID" value="EAW09162.1"/>
    <property type="molecule type" value="Genomic_DNA"/>
</dbReference>
<dbReference type="Gene3D" id="3.30.460.10">
    <property type="entry name" value="Beta Polymerase, domain 2"/>
    <property type="match status" value="1"/>
</dbReference>
<dbReference type="InterPro" id="IPR045862">
    <property type="entry name" value="Trf4-like"/>
</dbReference>
<dbReference type="Proteomes" id="UP000006701">
    <property type="component" value="Unassembled WGS sequence"/>
</dbReference>
<keyword evidence="3" id="KW-1185">Reference proteome</keyword>
<dbReference type="STRING" id="344612.A1CJ38"/>
<sequence length="521" mass="58630">MRSRYSALRLPSSPSCSSSQCLHRPLHTTRLQYSEHAIFSSSLEKTLNAHRSANRASLIRKVIDDRPPTGIYRPVIPPEHRAGHELSRSQGLASDGIESQPTQASVPIKRMRKRPIPSENSDASHSRKILDHQLQFRVDETRSRPEQQPWLELMDPMHSPFDATSYLDAEIRALEKYLIPTSSEQKRIDQILADVGDLLTGIVPSPPQVIGSWRNQFALSHSDLDFVVPVPDSDRSVQDIRKPSATRPKMLTTYHKLLCQVEHALQQSPSFDGRVDILGNRSPVLTATHHPTGRRLRFYCGEGPPASIEYIMDYHAEYPSIRPLYATARLILEAQDSYGRHRSSIGSDALVMLLVAFLKMNHGRFRRPDCLGEQLLAFLRTYGTTVDLTTTGVAVDPPSWFTAASIKDAALRYASDDIPAHLRGQRSLINLKRTAAARRNLPAAARLCVQDPTNYMNDLGRGCLRTVDLQQALARAYDRLRDRLHRSETEDQGSSMSILTHALRANFDEFEALRSRMALAQ</sequence>
<accession>A1CJ38</accession>
<dbReference type="OrthoDB" id="273917at2759"/>
<dbReference type="GO" id="GO:0031499">
    <property type="term" value="C:TRAMP complex"/>
    <property type="evidence" value="ECO:0007669"/>
    <property type="project" value="TreeGrafter"/>
</dbReference>
<dbReference type="GO" id="GO:1990817">
    <property type="term" value="F:poly(A) RNA polymerase activity"/>
    <property type="evidence" value="ECO:0007669"/>
    <property type="project" value="InterPro"/>
</dbReference>
<dbReference type="GeneID" id="4703187"/>
<dbReference type="GO" id="GO:0043634">
    <property type="term" value="P:polyadenylation-dependent ncRNA catabolic process"/>
    <property type="evidence" value="ECO:0007669"/>
    <property type="project" value="TreeGrafter"/>
</dbReference>
<dbReference type="Gene3D" id="1.10.1410.10">
    <property type="match status" value="1"/>
</dbReference>
<evidence type="ECO:0000256" key="1">
    <source>
        <dbReference type="SAM" id="MobiDB-lite"/>
    </source>
</evidence>
<dbReference type="GO" id="GO:0003729">
    <property type="term" value="F:mRNA binding"/>
    <property type="evidence" value="ECO:0007669"/>
    <property type="project" value="TreeGrafter"/>
</dbReference>
<dbReference type="AlphaFoldDB" id="A1CJ38"/>
<name>A1CJ38_ASPCL</name>
<proteinExistence type="predicted"/>
<dbReference type="GO" id="GO:0031123">
    <property type="term" value="P:RNA 3'-end processing"/>
    <property type="evidence" value="ECO:0007669"/>
    <property type="project" value="TreeGrafter"/>
</dbReference>
<dbReference type="PANTHER" id="PTHR23092:SF50">
    <property type="entry name" value="MTF2-LIKE C-TERMINAL DOMAIN-CONTAINING PROTEIN"/>
    <property type="match status" value="1"/>
</dbReference>
<dbReference type="SUPFAM" id="SSF81631">
    <property type="entry name" value="PAP/OAS1 substrate-binding domain"/>
    <property type="match status" value="1"/>
</dbReference>
<evidence type="ECO:0008006" key="4">
    <source>
        <dbReference type="Google" id="ProtNLM"/>
    </source>
</evidence>
<organism evidence="2 3">
    <name type="scientific">Aspergillus clavatus (strain ATCC 1007 / CBS 513.65 / DSM 816 / NCTC 3887 / NRRL 1 / QM 1276 / 107)</name>
    <dbReference type="NCBI Taxonomy" id="344612"/>
    <lineage>
        <taxon>Eukaryota</taxon>
        <taxon>Fungi</taxon>
        <taxon>Dikarya</taxon>
        <taxon>Ascomycota</taxon>
        <taxon>Pezizomycotina</taxon>
        <taxon>Eurotiomycetes</taxon>
        <taxon>Eurotiomycetidae</taxon>
        <taxon>Eurotiales</taxon>
        <taxon>Aspergillaceae</taxon>
        <taxon>Aspergillus</taxon>
        <taxon>Aspergillus subgen. Fumigati</taxon>
    </lineage>
</organism>
<dbReference type="InterPro" id="IPR043519">
    <property type="entry name" value="NT_sf"/>
</dbReference>
<dbReference type="PANTHER" id="PTHR23092">
    <property type="entry name" value="POLY(A) RNA POLYMERASE"/>
    <property type="match status" value="1"/>
</dbReference>
<dbReference type="HOGENOM" id="CLU_024447_0_0_1"/>
<dbReference type="VEuPathDB" id="FungiDB:ACLA_033650"/>
<dbReference type="SUPFAM" id="SSF81301">
    <property type="entry name" value="Nucleotidyltransferase"/>
    <property type="match status" value="1"/>
</dbReference>
<dbReference type="OMA" id="LCIQDPT"/>
<dbReference type="RefSeq" id="XP_001270588.1">
    <property type="nucleotide sequence ID" value="XM_001270587.1"/>
</dbReference>
<evidence type="ECO:0000313" key="2">
    <source>
        <dbReference type="EMBL" id="EAW09162.1"/>
    </source>
</evidence>
<feature type="compositionally biased region" description="Polar residues" evidence="1">
    <location>
        <begin position="88"/>
        <end position="105"/>
    </location>
</feature>
<protein>
    <recommendedName>
        <fullName evidence="4">Polynucleotide adenylyltransferase</fullName>
    </recommendedName>
</protein>
<dbReference type="GO" id="GO:0005730">
    <property type="term" value="C:nucleolus"/>
    <property type="evidence" value="ECO:0007669"/>
    <property type="project" value="TreeGrafter"/>
</dbReference>
<dbReference type="KEGG" id="act:ACLA_033650"/>
<evidence type="ECO:0000313" key="3">
    <source>
        <dbReference type="Proteomes" id="UP000006701"/>
    </source>
</evidence>